<dbReference type="Gene3D" id="1.10.405.10">
    <property type="entry name" value="Guanine Nucleotide Dissociation Inhibitor, domain 1"/>
    <property type="match status" value="1"/>
</dbReference>
<dbReference type="PROSITE" id="PS51318">
    <property type="entry name" value="TAT"/>
    <property type="match status" value="1"/>
</dbReference>
<dbReference type="AlphaFoldDB" id="A0A1C4XC44"/>
<dbReference type="PANTHER" id="PTHR43563">
    <property type="entry name" value="AMINE OXIDASE"/>
    <property type="match status" value="1"/>
</dbReference>
<evidence type="ECO:0000259" key="5">
    <source>
        <dbReference type="Pfam" id="PF01593"/>
    </source>
</evidence>
<evidence type="ECO:0000313" key="6">
    <source>
        <dbReference type="EMBL" id="SCF06123.1"/>
    </source>
</evidence>
<feature type="binding site" evidence="4">
    <location>
        <position position="417"/>
    </location>
    <ligand>
        <name>substrate</name>
    </ligand>
</feature>
<evidence type="ECO:0000256" key="1">
    <source>
        <dbReference type="ARBA" id="ARBA00001974"/>
    </source>
</evidence>
<evidence type="ECO:0000256" key="2">
    <source>
        <dbReference type="ARBA" id="ARBA00005995"/>
    </source>
</evidence>
<sequence>MGSRGRTLTSRLRATLAAHAQSERTGIPVDEVIEMHAAGLSRRQLLGGAAVVGAAAVASAAGLPRPAAAAAPTVTIVGAGLAGIRAAHWLYKVKGIRATVYEGSSRIGGRCYSLGGFFDDGVVVEHGGAFINTEHNTIRNLANSLGLSLRTVNGGNQPPGGDKYWIDGADYPYSAANADWGQVYQAFKAAQQAAPWPQRYDSYTAAGLALDNQTVNQWLDANIPGGLSSRFAKLMQSNVVAEYGLDPDKQSALNLIYLLAWNGPNSLAPITGGDEKYTIIGGNDQLLTGMTAQLPAGTVTLDRKLAAVKANANGSVTCTFQAGSKYTDVTSDKVILALPFTTLRECDLSKAGFSTVKMRSINEFDLGSNAKIHVQFTSRPWVARGYGGATYTNVTGFQCAWDDAVNQPTTTGVLCEFPGGSQTTAWTGAAFGAAPAAQVTSFLNQLEPIYPGITAAYNGKAYRDAWPLNPWSKGAYSAQKPGQYTRFFGIEGVREGNVHFAGEHTSIEYFGYLNGAVESGERAAKEVAGP</sequence>
<dbReference type="SUPFAM" id="SSF51905">
    <property type="entry name" value="FAD/NAD(P)-binding domain"/>
    <property type="match status" value="1"/>
</dbReference>
<dbReference type="InterPro" id="IPR036188">
    <property type="entry name" value="FAD/NAD-bd_sf"/>
</dbReference>
<dbReference type="GO" id="GO:0016491">
    <property type="term" value="F:oxidoreductase activity"/>
    <property type="evidence" value="ECO:0007669"/>
    <property type="project" value="UniProtKB-KW"/>
</dbReference>
<dbReference type="InterPro" id="IPR006311">
    <property type="entry name" value="TAT_signal"/>
</dbReference>
<proteinExistence type="inferred from homology"/>
<dbReference type="OrthoDB" id="337830at2"/>
<dbReference type="InterPro" id="IPR001613">
    <property type="entry name" value="Flavin_amine_oxidase"/>
</dbReference>
<accession>A0A1C4XC44</accession>
<dbReference type="Gene3D" id="3.90.660.10">
    <property type="match status" value="1"/>
</dbReference>
<gene>
    <name evidence="6" type="ORF">GA0074695_3190</name>
</gene>
<keyword evidence="7" id="KW-1185">Reference proteome</keyword>
<evidence type="ECO:0000256" key="3">
    <source>
        <dbReference type="ARBA" id="ARBA00023002"/>
    </source>
</evidence>
<name>A0A1C4XC44_MICVI</name>
<organism evidence="6 7">
    <name type="scientific">Micromonospora viridifaciens</name>
    <dbReference type="NCBI Taxonomy" id="1881"/>
    <lineage>
        <taxon>Bacteria</taxon>
        <taxon>Bacillati</taxon>
        <taxon>Actinomycetota</taxon>
        <taxon>Actinomycetes</taxon>
        <taxon>Micromonosporales</taxon>
        <taxon>Micromonosporaceae</taxon>
        <taxon>Micromonospora</taxon>
    </lineage>
</organism>
<dbReference type="Pfam" id="PF01593">
    <property type="entry name" value="Amino_oxidase"/>
    <property type="match status" value="1"/>
</dbReference>
<protein>
    <submittedName>
        <fullName evidence="6">Monoamine oxidase</fullName>
    </submittedName>
</protein>
<dbReference type="Proteomes" id="UP000198242">
    <property type="component" value="Chromosome I"/>
</dbReference>
<feature type="domain" description="Amine oxidase" evidence="5">
    <location>
        <begin position="81"/>
        <end position="527"/>
    </location>
</feature>
<evidence type="ECO:0000256" key="4">
    <source>
        <dbReference type="PIRSR" id="PIRSR601613-1"/>
    </source>
</evidence>
<dbReference type="InterPro" id="IPR050703">
    <property type="entry name" value="Flavin_MAO"/>
</dbReference>
<dbReference type="PRINTS" id="PR00757">
    <property type="entry name" value="AMINEOXDASEF"/>
</dbReference>
<reference evidence="7" key="1">
    <citation type="submission" date="2016-06" db="EMBL/GenBank/DDBJ databases">
        <authorList>
            <person name="Varghese N."/>
            <person name="Submissions Spin"/>
        </authorList>
    </citation>
    <scope>NUCLEOTIDE SEQUENCE [LARGE SCALE GENOMIC DNA]</scope>
    <source>
        <strain evidence="7">DSM 43909</strain>
    </source>
</reference>
<dbReference type="PANTHER" id="PTHR43563:SF1">
    <property type="entry name" value="AMINE OXIDASE [FLAVIN-CONTAINING] B"/>
    <property type="match status" value="1"/>
</dbReference>
<dbReference type="EMBL" id="LT607411">
    <property type="protein sequence ID" value="SCF06123.1"/>
    <property type="molecule type" value="Genomic_DNA"/>
</dbReference>
<dbReference type="Gene3D" id="3.50.50.60">
    <property type="entry name" value="FAD/NAD(P)-binding domain"/>
    <property type="match status" value="1"/>
</dbReference>
<dbReference type="SUPFAM" id="SSF54373">
    <property type="entry name" value="FAD-linked reductases, C-terminal domain"/>
    <property type="match status" value="1"/>
</dbReference>
<dbReference type="InterPro" id="IPR002937">
    <property type="entry name" value="Amino_oxidase"/>
</dbReference>
<keyword evidence="3" id="KW-0560">Oxidoreductase</keyword>
<dbReference type="RefSeq" id="WP_089006961.1">
    <property type="nucleotide sequence ID" value="NZ_LT607411.1"/>
</dbReference>
<comment type="cofactor">
    <cofactor evidence="1">
        <name>FAD</name>
        <dbReference type="ChEBI" id="CHEBI:57692"/>
    </cofactor>
</comment>
<comment type="similarity">
    <text evidence="2">Belongs to the flavin monoamine oxidase family.</text>
</comment>
<evidence type="ECO:0000313" key="7">
    <source>
        <dbReference type="Proteomes" id="UP000198242"/>
    </source>
</evidence>